<gene>
    <name evidence="4" type="ORF">HannXRQ_Chr16g0528631</name>
    <name evidence="3" type="ORF">HanXRQr2_Chr16g0772971</name>
</gene>
<evidence type="ECO:0000256" key="1">
    <source>
        <dbReference type="SAM" id="MobiDB-lite"/>
    </source>
</evidence>
<protein>
    <submittedName>
        <fullName evidence="3 4">F-box domain-containing protein</fullName>
    </submittedName>
</protein>
<dbReference type="Gramene" id="mRNA:HanXRQr2_Chr16g0772971">
    <property type="protein sequence ID" value="CDS:HanXRQr2_Chr16g0772971.1"/>
    <property type="gene ID" value="HanXRQr2_Chr16g0772971"/>
</dbReference>
<reference evidence="3 5" key="1">
    <citation type="journal article" date="2017" name="Nature">
        <title>The sunflower genome provides insights into oil metabolism, flowering and Asterid evolution.</title>
        <authorList>
            <person name="Badouin H."/>
            <person name="Gouzy J."/>
            <person name="Grassa C.J."/>
            <person name="Murat F."/>
            <person name="Staton S.E."/>
            <person name="Cottret L."/>
            <person name="Lelandais-Briere C."/>
            <person name="Owens G.L."/>
            <person name="Carrere S."/>
            <person name="Mayjonade B."/>
            <person name="Legrand L."/>
            <person name="Gill N."/>
            <person name="Kane N.C."/>
            <person name="Bowers J.E."/>
            <person name="Hubner S."/>
            <person name="Bellec A."/>
            <person name="Berard A."/>
            <person name="Berges H."/>
            <person name="Blanchet N."/>
            <person name="Boniface M.C."/>
            <person name="Brunel D."/>
            <person name="Catrice O."/>
            <person name="Chaidir N."/>
            <person name="Claudel C."/>
            <person name="Donnadieu C."/>
            <person name="Faraut T."/>
            <person name="Fievet G."/>
            <person name="Helmstetter N."/>
            <person name="King M."/>
            <person name="Knapp S.J."/>
            <person name="Lai Z."/>
            <person name="Le Paslier M.C."/>
            <person name="Lippi Y."/>
            <person name="Lorenzon L."/>
            <person name="Mandel J.R."/>
            <person name="Marage G."/>
            <person name="Marchand G."/>
            <person name="Marquand E."/>
            <person name="Bret-Mestries E."/>
            <person name="Morien E."/>
            <person name="Nambeesan S."/>
            <person name="Nguyen T."/>
            <person name="Pegot-Espagnet P."/>
            <person name="Pouilly N."/>
            <person name="Raftis F."/>
            <person name="Sallet E."/>
            <person name="Schiex T."/>
            <person name="Thomas J."/>
            <person name="Vandecasteele C."/>
            <person name="Vares D."/>
            <person name="Vear F."/>
            <person name="Vautrin S."/>
            <person name="Crespi M."/>
            <person name="Mangin B."/>
            <person name="Burke J.M."/>
            <person name="Salse J."/>
            <person name="Munos S."/>
            <person name="Vincourt P."/>
            <person name="Rieseberg L.H."/>
            <person name="Langlade N.B."/>
        </authorList>
    </citation>
    <scope>NUCLEOTIDE SEQUENCE [LARGE SCALE GENOMIC DNA]</scope>
    <source>
        <strain evidence="5">cv. SF193</strain>
        <tissue evidence="3">Leaves</tissue>
    </source>
</reference>
<proteinExistence type="predicted"/>
<dbReference type="PANTHER" id="PTHR31672:SF10">
    <property type="entry name" value="F-BOX DOMAIN-CONTAINING PROTEIN"/>
    <property type="match status" value="1"/>
</dbReference>
<dbReference type="AlphaFoldDB" id="A0A251S2V5"/>
<dbReference type="CDD" id="cd22157">
    <property type="entry name" value="F-box_AtFBW1-like"/>
    <property type="match status" value="1"/>
</dbReference>
<feature type="domain" description="F-box" evidence="2">
    <location>
        <begin position="1"/>
        <end position="45"/>
    </location>
</feature>
<evidence type="ECO:0000259" key="2">
    <source>
        <dbReference type="PROSITE" id="PS50181"/>
    </source>
</evidence>
<dbReference type="Pfam" id="PF00646">
    <property type="entry name" value="F-box"/>
    <property type="match status" value="1"/>
</dbReference>
<dbReference type="PANTHER" id="PTHR31672">
    <property type="entry name" value="BNACNNG10540D PROTEIN"/>
    <property type="match status" value="1"/>
</dbReference>
<name>A0A251S2V5_HELAN</name>
<dbReference type="InterPro" id="IPR006527">
    <property type="entry name" value="F-box-assoc_dom_typ1"/>
</dbReference>
<dbReference type="FunCoup" id="A0A251S2V5">
    <property type="interactions" value="145"/>
</dbReference>
<dbReference type="PROSITE" id="PS50181">
    <property type="entry name" value="FBOX"/>
    <property type="match status" value="1"/>
</dbReference>
<accession>A0A251S2V5</accession>
<dbReference type="InterPro" id="IPR036047">
    <property type="entry name" value="F-box-like_dom_sf"/>
</dbReference>
<dbReference type="SUPFAM" id="SSF81383">
    <property type="entry name" value="F-box domain"/>
    <property type="match status" value="1"/>
</dbReference>
<dbReference type="SMART" id="SM00256">
    <property type="entry name" value="FBOX"/>
    <property type="match status" value="1"/>
</dbReference>
<dbReference type="Gene3D" id="1.20.1280.50">
    <property type="match status" value="1"/>
</dbReference>
<feature type="compositionally biased region" description="Acidic residues" evidence="1">
    <location>
        <begin position="311"/>
        <end position="323"/>
    </location>
</feature>
<dbReference type="InterPro" id="IPR001810">
    <property type="entry name" value="F-box_dom"/>
</dbReference>
<dbReference type="NCBIfam" id="TIGR01640">
    <property type="entry name" value="F_box_assoc_1"/>
    <property type="match status" value="1"/>
</dbReference>
<dbReference type="EMBL" id="MNCJ02000331">
    <property type="protein sequence ID" value="KAF5762107.1"/>
    <property type="molecule type" value="Genomic_DNA"/>
</dbReference>
<evidence type="ECO:0000313" key="5">
    <source>
        <dbReference type="Proteomes" id="UP000215914"/>
    </source>
</evidence>
<evidence type="ECO:0000313" key="3">
    <source>
        <dbReference type="EMBL" id="KAF5762107.1"/>
    </source>
</evidence>
<sequence length="434" mass="49217">MSDNIPIELQEEILKRLPVKSLIQFRSVSKSWKSLIDSSHFIADYSGGQPQLQEQHLFVRYQNKVGENDERKYDSIVDDDSFPHRRVSFTLPRCVKMLRGSKSVGSSHGLMCLHSDYFGDVRRDVAVIWNVLIGKAVAVAVPNVVGDASSSMYATALGFGVCPETFDPKIVKINYVNPYRWFGDIENITSIPHQVEVFTLSTGTWRSPYGGSSNLPRKSIQFSDFYSIVIDGVLYSVATDRIKTDAGIESSNLIVSFDLTSEEFQEIYLPPHLEDYQGEYSLSVSKLWESLVVLERNEVGDATIVWRMDDDHDDDDDDDDDDGGGGGVPERSFTKLFTINTPHAYIIAVHAFRKSGESIIVIVDDDCESFDDDISLVLYEPFTKRITNLGIKGTEHVPTFMRYYMETLLLLDQPNDMIYDKGEKRRLEAYMQRT</sequence>
<reference evidence="4" key="2">
    <citation type="submission" date="2017-02" db="EMBL/GenBank/DDBJ databases">
        <title>Sunflower complete genome.</title>
        <authorList>
            <person name="Langlade N."/>
            <person name="Munos S."/>
        </authorList>
    </citation>
    <scope>NUCLEOTIDE SEQUENCE [LARGE SCALE GENOMIC DNA]</scope>
    <source>
        <tissue evidence="4">Leaves</tissue>
    </source>
</reference>
<organism evidence="4 5">
    <name type="scientific">Helianthus annuus</name>
    <name type="common">Common sunflower</name>
    <dbReference type="NCBI Taxonomy" id="4232"/>
    <lineage>
        <taxon>Eukaryota</taxon>
        <taxon>Viridiplantae</taxon>
        <taxon>Streptophyta</taxon>
        <taxon>Embryophyta</taxon>
        <taxon>Tracheophyta</taxon>
        <taxon>Spermatophyta</taxon>
        <taxon>Magnoliopsida</taxon>
        <taxon>eudicotyledons</taxon>
        <taxon>Gunneridae</taxon>
        <taxon>Pentapetalae</taxon>
        <taxon>asterids</taxon>
        <taxon>campanulids</taxon>
        <taxon>Asterales</taxon>
        <taxon>Asteraceae</taxon>
        <taxon>Asteroideae</taxon>
        <taxon>Heliantheae alliance</taxon>
        <taxon>Heliantheae</taxon>
        <taxon>Helianthus</taxon>
    </lineage>
</organism>
<keyword evidence="5" id="KW-1185">Reference proteome</keyword>
<evidence type="ECO:0000313" key="4">
    <source>
        <dbReference type="EMBL" id="OTF93050.1"/>
    </source>
</evidence>
<feature type="region of interest" description="Disordered" evidence="1">
    <location>
        <begin position="307"/>
        <end position="329"/>
    </location>
</feature>
<dbReference type="InterPro" id="IPR050796">
    <property type="entry name" value="SCF_F-box_component"/>
</dbReference>
<reference evidence="3" key="3">
    <citation type="submission" date="2020-06" db="EMBL/GenBank/DDBJ databases">
        <title>Helianthus annuus Genome sequencing and assembly Release 2.</title>
        <authorList>
            <person name="Gouzy J."/>
            <person name="Langlade N."/>
            <person name="Munos S."/>
        </authorList>
    </citation>
    <scope>NUCLEOTIDE SEQUENCE</scope>
    <source>
        <tissue evidence="3">Leaves</tissue>
    </source>
</reference>
<dbReference type="InParanoid" id="A0A251S2V5"/>
<dbReference type="Pfam" id="PF07734">
    <property type="entry name" value="FBA_1"/>
    <property type="match status" value="1"/>
</dbReference>
<dbReference type="EMBL" id="CM007905">
    <property type="protein sequence ID" value="OTF93050.1"/>
    <property type="molecule type" value="Genomic_DNA"/>
</dbReference>
<dbReference type="Proteomes" id="UP000215914">
    <property type="component" value="Chromosome 16"/>
</dbReference>
<dbReference type="InterPro" id="IPR017451">
    <property type="entry name" value="F-box-assoc_interact_dom"/>
</dbReference>